<protein>
    <submittedName>
        <fullName evidence="1">Putative hydrolase of the HAD superfamily</fullName>
    </submittedName>
</protein>
<dbReference type="GO" id="GO:0016787">
    <property type="term" value="F:hydrolase activity"/>
    <property type="evidence" value="ECO:0007669"/>
    <property type="project" value="UniProtKB-KW"/>
</dbReference>
<evidence type="ECO:0000313" key="2">
    <source>
        <dbReference type="Proteomes" id="UP000199524"/>
    </source>
</evidence>
<dbReference type="PRINTS" id="PR00413">
    <property type="entry name" value="HADHALOGNASE"/>
</dbReference>
<dbReference type="NCBIfam" id="TIGR01549">
    <property type="entry name" value="HAD-SF-IA-v1"/>
    <property type="match status" value="1"/>
</dbReference>
<dbReference type="AlphaFoldDB" id="A0A1H1ZFT6"/>
<dbReference type="InterPro" id="IPR023214">
    <property type="entry name" value="HAD_sf"/>
</dbReference>
<accession>A0A1H1ZFT6</accession>
<dbReference type="PANTHER" id="PTHR46191:SF2">
    <property type="entry name" value="HALOACID DEHALOGENASE-LIKE HYDROLASE DOMAIN-CONTAINING PROTEIN 3"/>
    <property type="match status" value="1"/>
</dbReference>
<dbReference type="InterPro" id="IPR006439">
    <property type="entry name" value="HAD-SF_hydro_IA"/>
</dbReference>
<dbReference type="Pfam" id="PF00702">
    <property type="entry name" value="Hydrolase"/>
    <property type="match status" value="1"/>
</dbReference>
<dbReference type="InterPro" id="IPR036412">
    <property type="entry name" value="HAD-like_sf"/>
</dbReference>
<dbReference type="Proteomes" id="UP000199524">
    <property type="component" value="Chromosome I"/>
</dbReference>
<dbReference type="SFLD" id="SFLDS00003">
    <property type="entry name" value="Haloacid_Dehalogenase"/>
    <property type="match status" value="1"/>
</dbReference>
<dbReference type="EMBL" id="LT629777">
    <property type="protein sequence ID" value="SDT32645.1"/>
    <property type="molecule type" value="Genomic_DNA"/>
</dbReference>
<dbReference type="Gene3D" id="3.40.50.1000">
    <property type="entry name" value="HAD superfamily/HAD-like"/>
    <property type="match status" value="1"/>
</dbReference>
<dbReference type="PANTHER" id="PTHR46191">
    <property type="match status" value="1"/>
</dbReference>
<reference evidence="2" key="1">
    <citation type="submission" date="2016-10" db="EMBL/GenBank/DDBJ databases">
        <authorList>
            <person name="Varghese N."/>
            <person name="Submissions S."/>
        </authorList>
    </citation>
    <scope>NUCLEOTIDE SEQUENCE [LARGE SCALE GENOMIC DNA]</scope>
    <source>
        <strain evidence="2">ATCC 23835</strain>
    </source>
</reference>
<organism evidence="1 2">
    <name type="scientific">Pseudomonas asplenii</name>
    <dbReference type="NCBI Taxonomy" id="53407"/>
    <lineage>
        <taxon>Bacteria</taxon>
        <taxon>Pseudomonadati</taxon>
        <taxon>Pseudomonadota</taxon>
        <taxon>Gammaproteobacteria</taxon>
        <taxon>Pseudomonadales</taxon>
        <taxon>Pseudomonadaceae</taxon>
        <taxon>Pseudomonas</taxon>
    </lineage>
</organism>
<dbReference type="RefSeq" id="WP_090209931.1">
    <property type="nucleotide sequence ID" value="NZ_LT629777.1"/>
</dbReference>
<name>A0A1H1ZFT6_9PSED</name>
<dbReference type="SUPFAM" id="SSF56784">
    <property type="entry name" value="HAD-like"/>
    <property type="match status" value="1"/>
</dbReference>
<keyword evidence="2" id="KW-1185">Reference proteome</keyword>
<sequence length="232" mass="25409">MAIKAVFFDVGNTLMNFNYATLARCIPELQIEQLEKNGPPAWKKLNEVLEKARTEGAHVDVLRWLLKELLHELGQPALIEELIERTNTGSLWSSINHDAREAIGGLKAAGISTAVISNADGKVQELLEDNGWAGTFDFVIDSGLVGVSKPSVEIFNIGLDKAGLDASQVLYVGDLPAVDVYGAQAAGISPVLYDPHDQYDAHWCASTRHDRRAYHRITHMNQLVPLVSLLNG</sequence>
<keyword evidence="1" id="KW-0378">Hydrolase</keyword>
<evidence type="ECO:0000313" key="1">
    <source>
        <dbReference type="EMBL" id="SDT32645.1"/>
    </source>
</evidence>
<dbReference type="GeneID" id="300209914"/>
<dbReference type="SFLD" id="SFLDG01129">
    <property type="entry name" value="C1.5:_HAD__Beta-PGM__Phosphata"/>
    <property type="match status" value="1"/>
</dbReference>
<gene>
    <name evidence="1" type="ORF">SAMN05216598_5055</name>
</gene>
<proteinExistence type="predicted"/>
<dbReference type="InterPro" id="IPR051828">
    <property type="entry name" value="HAD-like_hydrolase_domain"/>
</dbReference>